<dbReference type="Proteomes" id="UP000036681">
    <property type="component" value="Unplaced"/>
</dbReference>
<organism evidence="2 3">
    <name type="scientific">Ascaris lumbricoides</name>
    <name type="common">Giant roundworm</name>
    <dbReference type="NCBI Taxonomy" id="6252"/>
    <lineage>
        <taxon>Eukaryota</taxon>
        <taxon>Metazoa</taxon>
        <taxon>Ecdysozoa</taxon>
        <taxon>Nematoda</taxon>
        <taxon>Chromadorea</taxon>
        <taxon>Rhabditida</taxon>
        <taxon>Spirurina</taxon>
        <taxon>Ascaridomorpha</taxon>
        <taxon>Ascaridoidea</taxon>
        <taxon>Ascarididae</taxon>
        <taxon>Ascaris</taxon>
    </lineage>
</organism>
<reference evidence="3" key="1">
    <citation type="submission" date="2017-02" db="UniProtKB">
        <authorList>
            <consortium name="WormBaseParasite"/>
        </authorList>
    </citation>
    <scope>IDENTIFICATION</scope>
</reference>
<accession>A0A0M3IJU7</accession>
<keyword evidence="2" id="KW-1185">Reference proteome</keyword>
<feature type="chain" id="PRO_5012068208" evidence="1">
    <location>
        <begin position="16"/>
        <end position="33"/>
    </location>
</feature>
<evidence type="ECO:0000313" key="3">
    <source>
        <dbReference type="WBParaSite" id="ALUE_0001896501-mRNA-1"/>
    </source>
</evidence>
<keyword evidence="1" id="KW-0732">Signal</keyword>
<dbReference type="AlphaFoldDB" id="A0A0M3IJU7"/>
<evidence type="ECO:0000256" key="1">
    <source>
        <dbReference type="SAM" id="SignalP"/>
    </source>
</evidence>
<feature type="signal peptide" evidence="1">
    <location>
        <begin position="1"/>
        <end position="15"/>
    </location>
</feature>
<protein>
    <submittedName>
        <fullName evidence="3">Uncharacterized protein</fullName>
    </submittedName>
</protein>
<proteinExistence type="predicted"/>
<name>A0A0M3IJU7_ASCLU</name>
<dbReference type="WBParaSite" id="ALUE_0001896501-mRNA-1">
    <property type="protein sequence ID" value="ALUE_0001896501-mRNA-1"/>
    <property type="gene ID" value="ALUE_0001896501"/>
</dbReference>
<evidence type="ECO:0000313" key="2">
    <source>
        <dbReference type="Proteomes" id="UP000036681"/>
    </source>
</evidence>
<sequence>MSLLALCCGWLIGDCFDTNCCCCFIPIPLPRFR</sequence>